<dbReference type="SMART" id="SM00355">
    <property type="entry name" value="ZnF_C2H2"/>
    <property type="match status" value="5"/>
</dbReference>
<dbReference type="KEGG" id="els:105012254"/>
<dbReference type="FunFam" id="3.30.160.60:FF:000432">
    <property type="entry name" value="zinc finger protein Gfi-1b isoform X1"/>
    <property type="match status" value="1"/>
</dbReference>
<dbReference type="FunFam" id="3.30.160.60:FF:000245">
    <property type="entry name" value="zinc finger protein Gfi-1"/>
    <property type="match status" value="1"/>
</dbReference>
<dbReference type="PROSITE" id="PS50157">
    <property type="entry name" value="ZINC_FINGER_C2H2_2"/>
    <property type="match status" value="5"/>
</dbReference>
<keyword evidence="4 9" id="KW-0863">Zinc-finger</keyword>
<dbReference type="OMA" id="ETRYRDC"/>
<dbReference type="GeneTree" id="ENSGT00940000156166"/>
<evidence type="ECO:0000256" key="5">
    <source>
        <dbReference type="ARBA" id="ARBA00022833"/>
    </source>
</evidence>
<dbReference type="InterPro" id="IPR013087">
    <property type="entry name" value="Znf_C2H2_type"/>
</dbReference>
<feature type="region of interest" description="Disordered" evidence="10">
    <location>
        <begin position="184"/>
        <end position="210"/>
    </location>
</feature>
<dbReference type="Ensembl" id="ENSELUT00000009687.3">
    <property type="protein sequence ID" value="ENSELUP00000005999.2"/>
    <property type="gene ID" value="ENSELUG00000006948.3"/>
</dbReference>
<comment type="subcellular location">
    <subcellularLocation>
        <location evidence="1">Nucleus</location>
    </subcellularLocation>
</comment>
<keyword evidence="3" id="KW-0677">Repeat</keyword>
<name>A0A3P8XQJ0_ESOLU</name>
<dbReference type="Proteomes" id="UP000265140">
    <property type="component" value="Chromosome 9"/>
</dbReference>
<dbReference type="Gene3D" id="3.30.160.60">
    <property type="entry name" value="Classic Zinc Finger"/>
    <property type="match status" value="5"/>
</dbReference>
<feature type="domain" description="C2H2-type" evidence="11">
    <location>
        <begin position="283"/>
        <end position="310"/>
    </location>
</feature>
<reference evidence="13" key="1">
    <citation type="journal article" date="2014" name="PLoS ONE">
        <title>The genome and linkage map of the northern pike (Esox lucius): conserved synteny revealed between the salmonid sister group and the Neoteleostei.</title>
        <authorList>
            <person name="Rondeau E.B."/>
            <person name="Minkley D.R."/>
            <person name="Leong J.S."/>
            <person name="Messmer A.M."/>
            <person name="Jantzen J.R."/>
            <person name="von Schalburg K.R."/>
            <person name="Lemon C."/>
            <person name="Bird N.H."/>
            <person name="Koop B.F."/>
        </authorList>
    </citation>
    <scope>NUCLEOTIDE SEQUENCE</scope>
</reference>
<dbReference type="InterPro" id="IPR050527">
    <property type="entry name" value="Snail/Krueppel_Znf"/>
</dbReference>
<feature type="region of interest" description="Disordered" evidence="10">
    <location>
        <begin position="83"/>
        <end position="131"/>
    </location>
</feature>
<feature type="domain" description="C2H2-type" evidence="11">
    <location>
        <begin position="311"/>
        <end position="335"/>
    </location>
</feature>
<dbReference type="GO" id="GO:0008270">
    <property type="term" value="F:zinc ion binding"/>
    <property type="evidence" value="ECO:0007669"/>
    <property type="project" value="UniProtKB-KW"/>
</dbReference>
<evidence type="ECO:0000256" key="8">
    <source>
        <dbReference type="ARBA" id="ARBA00023242"/>
    </source>
</evidence>
<feature type="compositionally biased region" description="Basic residues" evidence="10">
    <location>
        <begin position="188"/>
        <end position="197"/>
    </location>
</feature>
<dbReference type="InterPro" id="IPR036236">
    <property type="entry name" value="Znf_C2H2_sf"/>
</dbReference>
<dbReference type="PROSITE" id="PS00028">
    <property type="entry name" value="ZINC_FINGER_C2H2_1"/>
    <property type="match status" value="5"/>
</dbReference>
<evidence type="ECO:0000313" key="13">
    <source>
        <dbReference type="Proteomes" id="UP000265140"/>
    </source>
</evidence>
<reference evidence="12" key="4">
    <citation type="submission" date="2025-09" db="UniProtKB">
        <authorList>
            <consortium name="Ensembl"/>
        </authorList>
    </citation>
    <scope>IDENTIFICATION</scope>
</reference>
<evidence type="ECO:0000313" key="12">
    <source>
        <dbReference type="Ensembl" id="ENSELUP00000005999.2"/>
    </source>
</evidence>
<accession>A0A3P8XQJ0</accession>
<feature type="compositionally biased region" description="Polar residues" evidence="10">
    <location>
        <begin position="198"/>
        <end position="209"/>
    </location>
</feature>
<reference evidence="12" key="2">
    <citation type="submission" date="2020-02" db="EMBL/GenBank/DDBJ databases">
        <title>Esox lucius (northern pike) genome, fEsoLuc1, primary haplotype.</title>
        <authorList>
            <person name="Myers G."/>
            <person name="Karagic N."/>
            <person name="Meyer A."/>
            <person name="Pippel M."/>
            <person name="Reichard M."/>
            <person name="Winkler S."/>
            <person name="Tracey A."/>
            <person name="Sims Y."/>
            <person name="Howe K."/>
            <person name="Rhie A."/>
            <person name="Formenti G."/>
            <person name="Durbin R."/>
            <person name="Fedrigo O."/>
            <person name="Jarvis E.D."/>
        </authorList>
    </citation>
    <scope>NUCLEOTIDE SEQUENCE [LARGE SCALE GENOMIC DNA]</scope>
</reference>
<keyword evidence="2" id="KW-0479">Metal-binding</keyword>
<dbReference type="GeneID" id="105012254"/>
<dbReference type="Bgee" id="ENSELUG00000006948">
    <property type="expression patterns" value="Expressed in mesonephros and 10 other cell types or tissues"/>
</dbReference>
<evidence type="ECO:0000256" key="3">
    <source>
        <dbReference type="ARBA" id="ARBA00022737"/>
    </source>
</evidence>
<proteinExistence type="predicted"/>
<keyword evidence="13" id="KW-1185">Reference proteome</keyword>
<dbReference type="FunFam" id="3.30.160.60:FF:000208">
    <property type="entry name" value="zinc finger protein Gfi-1b"/>
    <property type="match status" value="1"/>
</dbReference>
<dbReference type="OrthoDB" id="6155966at2759"/>
<evidence type="ECO:0000259" key="11">
    <source>
        <dbReference type="PROSITE" id="PS50157"/>
    </source>
</evidence>
<dbReference type="PANTHER" id="PTHR24388">
    <property type="entry name" value="ZINC FINGER PROTEIN"/>
    <property type="match status" value="1"/>
</dbReference>
<evidence type="ECO:0000256" key="6">
    <source>
        <dbReference type="ARBA" id="ARBA00023015"/>
    </source>
</evidence>
<keyword evidence="8" id="KW-0539">Nucleus</keyword>
<evidence type="ECO:0000256" key="10">
    <source>
        <dbReference type="SAM" id="MobiDB-lite"/>
    </source>
</evidence>
<dbReference type="Pfam" id="PF00096">
    <property type="entry name" value="zf-C2H2"/>
    <property type="match status" value="4"/>
</dbReference>
<feature type="domain" description="C2H2-type" evidence="11">
    <location>
        <begin position="168"/>
        <end position="196"/>
    </location>
</feature>
<dbReference type="STRING" id="8010.ENSELUP00000005999"/>
<dbReference type="GO" id="GO:0000978">
    <property type="term" value="F:RNA polymerase II cis-regulatory region sequence-specific DNA binding"/>
    <property type="evidence" value="ECO:0007669"/>
    <property type="project" value="TreeGrafter"/>
</dbReference>
<sequence length="335" mass="37329">MPRSFLVRRGESHLLRPTAGSLCPGTTPVPDGPLQPEEVQMGTAHRQASPKSALSFVSHHEAYSPQPCPSPVLHPASYNPPNLYPNNPCSSDDGTVGHLPTPTKLNLLSRGEDESSSQSPQAWPSRTQASPRGLPELGCFLLHTRLQGETRHRDCPQISDHSLRAPGNECSLCGKSFSSISGLESHVRRSHGGRRKQSSSTHARTNNQPYGYMPDVGLSYRVKERTFGCKVCGKVFKRSSTLSTHLLIHSDTRPYPCQYCGKRFHQKSDMKKHTFIHTGEKPHVCQVCGKAFSQSSNLITHSRQHSGNQPYHCPRCRYGFQRKLDLRQHQENHCT</sequence>
<feature type="domain" description="C2H2-type" evidence="11">
    <location>
        <begin position="227"/>
        <end position="254"/>
    </location>
</feature>
<dbReference type="RefSeq" id="XP_010871248.2">
    <property type="nucleotide sequence ID" value="XM_010872946.5"/>
</dbReference>
<evidence type="ECO:0000256" key="9">
    <source>
        <dbReference type="PROSITE-ProRule" id="PRU00042"/>
    </source>
</evidence>
<dbReference type="SUPFAM" id="SSF57667">
    <property type="entry name" value="beta-beta-alpha zinc fingers"/>
    <property type="match status" value="2"/>
</dbReference>
<reference evidence="12" key="3">
    <citation type="submission" date="2025-08" db="UniProtKB">
        <authorList>
            <consortium name="Ensembl"/>
        </authorList>
    </citation>
    <scope>IDENTIFICATION</scope>
</reference>
<dbReference type="GO" id="GO:0005634">
    <property type="term" value="C:nucleus"/>
    <property type="evidence" value="ECO:0007669"/>
    <property type="project" value="UniProtKB-SubCell"/>
</dbReference>
<keyword evidence="6" id="KW-0805">Transcription regulation</keyword>
<dbReference type="AlphaFoldDB" id="A0A3P8XQJ0"/>
<keyword evidence="7" id="KW-0804">Transcription</keyword>
<feature type="compositionally biased region" description="Polar residues" evidence="10">
    <location>
        <begin position="116"/>
        <end position="130"/>
    </location>
</feature>
<feature type="domain" description="C2H2-type" evidence="11">
    <location>
        <begin position="255"/>
        <end position="282"/>
    </location>
</feature>
<organism evidence="12 13">
    <name type="scientific">Esox lucius</name>
    <name type="common">Northern pike</name>
    <dbReference type="NCBI Taxonomy" id="8010"/>
    <lineage>
        <taxon>Eukaryota</taxon>
        <taxon>Metazoa</taxon>
        <taxon>Chordata</taxon>
        <taxon>Craniata</taxon>
        <taxon>Vertebrata</taxon>
        <taxon>Euteleostomi</taxon>
        <taxon>Actinopterygii</taxon>
        <taxon>Neopterygii</taxon>
        <taxon>Teleostei</taxon>
        <taxon>Protacanthopterygii</taxon>
        <taxon>Esociformes</taxon>
        <taxon>Esocidae</taxon>
        <taxon>Esox</taxon>
    </lineage>
</organism>
<evidence type="ECO:0000256" key="4">
    <source>
        <dbReference type="ARBA" id="ARBA00022771"/>
    </source>
</evidence>
<evidence type="ECO:0000256" key="1">
    <source>
        <dbReference type="ARBA" id="ARBA00004123"/>
    </source>
</evidence>
<evidence type="ECO:0000256" key="2">
    <source>
        <dbReference type="ARBA" id="ARBA00022723"/>
    </source>
</evidence>
<keyword evidence="5" id="KW-0862">Zinc</keyword>
<protein>
    <recommendedName>
        <fullName evidence="11">C2H2-type domain-containing protein</fullName>
    </recommendedName>
</protein>
<evidence type="ECO:0000256" key="7">
    <source>
        <dbReference type="ARBA" id="ARBA00023163"/>
    </source>
</evidence>
<dbReference type="PANTHER" id="PTHR24388:SF54">
    <property type="entry name" value="PROTEIN ESCARGOT"/>
    <property type="match status" value="1"/>
</dbReference>
<dbReference type="GO" id="GO:0000981">
    <property type="term" value="F:DNA-binding transcription factor activity, RNA polymerase II-specific"/>
    <property type="evidence" value="ECO:0007669"/>
    <property type="project" value="TreeGrafter"/>
</dbReference>
<dbReference type="InParanoid" id="A0A3P8XQJ0"/>